<dbReference type="Gene3D" id="3.30.428.10">
    <property type="entry name" value="HIT-like"/>
    <property type="match status" value="1"/>
</dbReference>
<evidence type="ECO:0000313" key="4">
    <source>
        <dbReference type="Proteomes" id="UP000054097"/>
    </source>
</evidence>
<dbReference type="GO" id="GO:0030983">
    <property type="term" value="F:mismatched DNA binding"/>
    <property type="evidence" value="ECO:0007669"/>
    <property type="project" value="TreeGrafter"/>
</dbReference>
<dbReference type="EMBL" id="KN824373">
    <property type="protein sequence ID" value="KIM21740.1"/>
    <property type="molecule type" value="Genomic_DNA"/>
</dbReference>
<protein>
    <recommendedName>
        <fullName evidence="2">Aprataxin C2HE/C2H2/C2HC zinc finger domain-containing protein</fullName>
    </recommendedName>
</protein>
<gene>
    <name evidence="3" type="ORF">M408DRAFT_333285</name>
</gene>
<feature type="compositionally biased region" description="Polar residues" evidence="1">
    <location>
        <begin position="196"/>
        <end position="209"/>
    </location>
</feature>
<dbReference type="GO" id="GO:0003725">
    <property type="term" value="F:double-stranded RNA binding"/>
    <property type="evidence" value="ECO:0007669"/>
    <property type="project" value="TreeGrafter"/>
</dbReference>
<dbReference type="SUPFAM" id="SSF54197">
    <property type="entry name" value="HIT-like"/>
    <property type="match status" value="1"/>
</dbReference>
<dbReference type="STRING" id="933852.A0A0C3AAT0"/>
<sequence>MPRLFPSMETARYHNLRTLLQWDRAKAKKTLLQLQEDSKQVVAHIEEEMIRLHGFKWKIWLGFHALPSMDHIHLHIVSSDLCSSFLSNKERYNGFHPKTGIFLHLHKVLRWFERKDSYYTRVVSQLSGRRYGPLLRKKMICWKCSADWEDFPTFKAHLQEEWDEEKRRAVSQKNQEEEAAANTLDETNTELDRQNKQQSRLDNMSTSPA</sequence>
<dbReference type="PANTHER" id="PTHR12486">
    <property type="entry name" value="APRATAXIN-RELATED"/>
    <property type="match status" value="1"/>
</dbReference>
<dbReference type="OrthoDB" id="3512845at2759"/>
<dbReference type="Pfam" id="PF16278">
    <property type="entry name" value="zf-C2HE"/>
    <property type="match status" value="1"/>
</dbReference>
<name>A0A0C3AAT0_SERVB</name>
<feature type="domain" description="Aprataxin C2HE/C2H2/C2HC zinc finger" evidence="2">
    <location>
        <begin position="99"/>
        <end position="164"/>
    </location>
</feature>
<evidence type="ECO:0000313" key="3">
    <source>
        <dbReference type="EMBL" id="KIM21740.1"/>
    </source>
</evidence>
<organism evidence="3 4">
    <name type="scientific">Serendipita vermifera MAFF 305830</name>
    <dbReference type="NCBI Taxonomy" id="933852"/>
    <lineage>
        <taxon>Eukaryota</taxon>
        <taxon>Fungi</taxon>
        <taxon>Dikarya</taxon>
        <taxon>Basidiomycota</taxon>
        <taxon>Agaricomycotina</taxon>
        <taxon>Agaricomycetes</taxon>
        <taxon>Sebacinales</taxon>
        <taxon>Serendipitaceae</taxon>
        <taxon>Serendipita</taxon>
    </lineage>
</organism>
<dbReference type="GO" id="GO:0003697">
    <property type="term" value="F:single-stranded DNA binding"/>
    <property type="evidence" value="ECO:0007669"/>
    <property type="project" value="TreeGrafter"/>
</dbReference>
<evidence type="ECO:0000259" key="2">
    <source>
        <dbReference type="Pfam" id="PF16278"/>
    </source>
</evidence>
<feature type="region of interest" description="Disordered" evidence="1">
    <location>
        <begin position="167"/>
        <end position="209"/>
    </location>
</feature>
<dbReference type="GO" id="GO:0000012">
    <property type="term" value="P:single strand break repair"/>
    <property type="evidence" value="ECO:0007669"/>
    <property type="project" value="TreeGrafter"/>
</dbReference>
<dbReference type="HOGENOM" id="CLU_066882_1_0_1"/>
<evidence type="ECO:0000256" key="1">
    <source>
        <dbReference type="SAM" id="MobiDB-lite"/>
    </source>
</evidence>
<dbReference type="PANTHER" id="PTHR12486:SF4">
    <property type="entry name" value="APRATAXIN"/>
    <property type="match status" value="1"/>
</dbReference>
<accession>A0A0C3AAT0</accession>
<proteinExistence type="predicted"/>
<dbReference type="InterPro" id="IPR036265">
    <property type="entry name" value="HIT-like_sf"/>
</dbReference>
<dbReference type="GO" id="GO:1990165">
    <property type="term" value="F:single-strand break-containing DNA binding"/>
    <property type="evidence" value="ECO:0007669"/>
    <property type="project" value="TreeGrafter"/>
</dbReference>
<reference evidence="3 4" key="1">
    <citation type="submission" date="2014-04" db="EMBL/GenBank/DDBJ databases">
        <authorList>
            <consortium name="DOE Joint Genome Institute"/>
            <person name="Kuo A."/>
            <person name="Zuccaro A."/>
            <person name="Kohler A."/>
            <person name="Nagy L.G."/>
            <person name="Floudas D."/>
            <person name="Copeland A."/>
            <person name="Barry K.W."/>
            <person name="Cichocki N."/>
            <person name="Veneault-Fourrey C."/>
            <person name="LaButti K."/>
            <person name="Lindquist E.A."/>
            <person name="Lipzen A."/>
            <person name="Lundell T."/>
            <person name="Morin E."/>
            <person name="Murat C."/>
            <person name="Sun H."/>
            <person name="Tunlid A."/>
            <person name="Henrissat B."/>
            <person name="Grigoriev I.V."/>
            <person name="Hibbett D.S."/>
            <person name="Martin F."/>
            <person name="Nordberg H.P."/>
            <person name="Cantor M.N."/>
            <person name="Hua S.X."/>
        </authorList>
    </citation>
    <scope>NUCLEOTIDE SEQUENCE [LARGE SCALE GENOMIC DNA]</scope>
    <source>
        <strain evidence="3 4">MAFF 305830</strain>
    </source>
</reference>
<dbReference type="InterPro" id="IPR032566">
    <property type="entry name" value="Znf-C2HE"/>
</dbReference>
<keyword evidence="4" id="KW-1185">Reference proteome</keyword>
<dbReference type="Proteomes" id="UP000054097">
    <property type="component" value="Unassembled WGS sequence"/>
</dbReference>
<reference evidence="4" key="2">
    <citation type="submission" date="2015-01" db="EMBL/GenBank/DDBJ databases">
        <title>Evolutionary Origins and Diversification of the Mycorrhizal Mutualists.</title>
        <authorList>
            <consortium name="DOE Joint Genome Institute"/>
            <consortium name="Mycorrhizal Genomics Consortium"/>
            <person name="Kohler A."/>
            <person name="Kuo A."/>
            <person name="Nagy L.G."/>
            <person name="Floudas D."/>
            <person name="Copeland A."/>
            <person name="Barry K.W."/>
            <person name="Cichocki N."/>
            <person name="Veneault-Fourrey C."/>
            <person name="LaButti K."/>
            <person name="Lindquist E.A."/>
            <person name="Lipzen A."/>
            <person name="Lundell T."/>
            <person name="Morin E."/>
            <person name="Murat C."/>
            <person name="Riley R."/>
            <person name="Ohm R."/>
            <person name="Sun H."/>
            <person name="Tunlid A."/>
            <person name="Henrissat B."/>
            <person name="Grigoriev I.V."/>
            <person name="Hibbett D.S."/>
            <person name="Martin F."/>
        </authorList>
    </citation>
    <scope>NUCLEOTIDE SEQUENCE [LARGE SCALE GENOMIC DNA]</scope>
    <source>
        <strain evidence="4">MAFF 305830</strain>
    </source>
</reference>
<dbReference type="AlphaFoldDB" id="A0A0C3AAT0"/>
<dbReference type="GO" id="GO:0005634">
    <property type="term" value="C:nucleus"/>
    <property type="evidence" value="ECO:0007669"/>
    <property type="project" value="TreeGrafter"/>
</dbReference>
<dbReference type="GO" id="GO:0033699">
    <property type="term" value="F:DNA 5'-adenosine monophosphate hydrolase activity"/>
    <property type="evidence" value="ECO:0007669"/>
    <property type="project" value="TreeGrafter"/>
</dbReference>
<dbReference type="Pfam" id="PF11969">
    <property type="entry name" value="DcpS_C"/>
    <property type="match status" value="1"/>
</dbReference>